<dbReference type="AlphaFoldDB" id="A0A182SE08"/>
<dbReference type="PANTHER" id="PTHR10796">
    <property type="entry name" value="PATCHED-RELATED"/>
    <property type="match status" value="1"/>
</dbReference>
<evidence type="ECO:0000313" key="2">
    <source>
        <dbReference type="EnsemblMetazoa" id="AMAM004878-PA"/>
    </source>
</evidence>
<dbReference type="EnsemblMetazoa" id="AMAM004878-RA">
    <property type="protein sequence ID" value="AMAM004878-PA"/>
    <property type="gene ID" value="AMAM004878"/>
</dbReference>
<dbReference type="Proteomes" id="UP000075901">
    <property type="component" value="Unassembled WGS sequence"/>
</dbReference>
<accession>A0A182SE08</accession>
<dbReference type="VEuPathDB" id="VectorBase:AMAM004878"/>
<evidence type="ECO:0000256" key="1">
    <source>
        <dbReference type="SAM" id="Phobius"/>
    </source>
</evidence>
<dbReference type="GO" id="GO:0030659">
    <property type="term" value="C:cytoplasmic vesicle membrane"/>
    <property type="evidence" value="ECO:0007669"/>
    <property type="project" value="TreeGrafter"/>
</dbReference>
<organism evidence="2 3">
    <name type="scientific">Anopheles maculatus</name>
    <dbReference type="NCBI Taxonomy" id="74869"/>
    <lineage>
        <taxon>Eukaryota</taxon>
        <taxon>Metazoa</taxon>
        <taxon>Ecdysozoa</taxon>
        <taxon>Arthropoda</taxon>
        <taxon>Hexapoda</taxon>
        <taxon>Insecta</taxon>
        <taxon>Pterygota</taxon>
        <taxon>Neoptera</taxon>
        <taxon>Endopterygota</taxon>
        <taxon>Diptera</taxon>
        <taxon>Nematocera</taxon>
        <taxon>Culicoidea</taxon>
        <taxon>Culicidae</taxon>
        <taxon>Anophelinae</taxon>
        <taxon>Anopheles</taxon>
        <taxon>Anopheles maculatus group</taxon>
    </lineage>
</organism>
<name>A0A182SE08_9DIPT</name>
<keyword evidence="1" id="KW-1133">Transmembrane helix</keyword>
<keyword evidence="1" id="KW-0812">Transmembrane</keyword>
<dbReference type="GO" id="GO:0005886">
    <property type="term" value="C:plasma membrane"/>
    <property type="evidence" value="ECO:0007669"/>
    <property type="project" value="TreeGrafter"/>
</dbReference>
<dbReference type="PANTHER" id="PTHR10796:SF92">
    <property type="entry name" value="PATCHED-RELATED, ISOFORM A"/>
    <property type="match status" value="1"/>
</dbReference>
<keyword evidence="3" id="KW-1185">Reference proteome</keyword>
<evidence type="ECO:0000313" key="3">
    <source>
        <dbReference type="Proteomes" id="UP000075901"/>
    </source>
</evidence>
<sequence>MPVNNRFAEKRSWLYRKLNTGGINRDDPDNAIDNREHVLMVFFRDTMARILNKGWTKTLILVIFAGYLGGACFGLTKIKEGLERRKLSKADSYSVKFFDLEDEYYREFPYRIQVIVTGDLNYSDPHTQLQIEELMQSLENTSYVTSPLYSE</sequence>
<reference evidence="2" key="2">
    <citation type="submission" date="2020-05" db="UniProtKB">
        <authorList>
            <consortium name="EnsemblMetazoa"/>
        </authorList>
    </citation>
    <scope>IDENTIFICATION</scope>
    <source>
        <strain evidence="2">maculatus3</strain>
    </source>
</reference>
<feature type="transmembrane region" description="Helical" evidence="1">
    <location>
        <begin position="58"/>
        <end position="76"/>
    </location>
</feature>
<dbReference type="InterPro" id="IPR051697">
    <property type="entry name" value="Patched_domain-protein"/>
</dbReference>
<protein>
    <submittedName>
        <fullName evidence="2">Uncharacterized protein</fullName>
    </submittedName>
</protein>
<reference evidence="3" key="1">
    <citation type="submission" date="2013-09" db="EMBL/GenBank/DDBJ databases">
        <title>The Genome Sequence of Anopheles maculatus species B.</title>
        <authorList>
            <consortium name="The Broad Institute Genomics Platform"/>
            <person name="Neafsey D.E."/>
            <person name="Besansky N."/>
            <person name="Howell P."/>
            <person name="Walton C."/>
            <person name="Young S.K."/>
            <person name="Zeng Q."/>
            <person name="Gargeya S."/>
            <person name="Fitzgerald M."/>
            <person name="Haas B."/>
            <person name="Abouelleil A."/>
            <person name="Allen A.W."/>
            <person name="Alvarado L."/>
            <person name="Arachchi H.M."/>
            <person name="Berlin A.M."/>
            <person name="Chapman S.B."/>
            <person name="Gainer-Dewar J."/>
            <person name="Goldberg J."/>
            <person name="Griggs A."/>
            <person name="Gujja S."/>
            <person name="Hansen M."/>
            <person name="Howarth C."/>
            <person name="Imamovic A."/>
            <person name="Ireland A."/>
            <person name="Larimer J."/>
            <person name="McCowan C."/>
            <person name="Murphy C."/>
            <person name="Pearson M."/>
            <person name="Poon T.W."/>
            <person name="Priest M."/>
            <person name="Roberts A."/>
            <person name="Saif S."/>
            <person name="Shea T."/>
            <person name="Sisk P."/>
            <person name="Sykes S."/>
            <person name="Wortman J."/>
            <person name="Nusbaum C."/>
            <person name="Birren B."/>
        </authorList>
    </citation>
    <scope>NUCLEOTIDE SEQUENCE [LARGE SCALE GENOMIC DNA]</scope>
    <source>
        <strain evidence="3">maculatus3</strain>
    </source>
</reference>
<proteinExistence type="predicted"/>
<keyword evidence="1" id="KW-0472">Membrane</keyword>